<evidence type="ECO:0000313" key="1">
    <source>
        <dbReference type="EMBL" id="KIL56403.1"/>
    </source>
</evidence>
<dbReference type="InParanoid" id="A0A0C2WJR9"/>
<dbReference type="AlphaFoldDB" id="A0A0C2WJR9"/>
<sequence length="78" mass="8589">KFEVGIPSWHSNGHGPPCKASFYLGYMEGVGRTCGEEVETTWAQTNFLGVSTREMGPGARHETLDDQWGGLNFRKITG</sequence>
<dbReference type="Proteomes" id="UP000054549">
    <property type="component" value="Unassembled WGS sequence"/>
</dbReference>
<dbReference type="EMBL" id="KN818424">
    <property type="protein sequence ID" value="KIL56403.1"/>
    <property type="molecule type" value="Genomic_DNA"/>
</dbReference>
<dbReference type="HOGENOM" id="CLU_003703_10_0_1"/>
<feature type="non-terminal residue" evidence="1">
    <location>
        <position position="78"/>
    </location>
</feature>
<name>A0A0C2WJR9_AMAMK</name>
<keyword evidence="2" id="KW-1185">Reference proteome</keyword>
<accession>A0A0C2WJR9</accession>
<dbReference type="InterPro" id="IPR040521">
    <property type="entry name" value="KDZ"/>
</dbReference>
<evidence type="ECO:0000313" key="2">
    <source>
        <dbReference type="Proteomes" id="UP000054549"/>
    </source>
</evidence>
<gene>
    <name evidence="1" type="ORF">M378DRAFT_29974</name>
</gene>
<proteinExistence type="predicted"/>
<protein>
    <submittedName>
        <fullName evidence="1">Uncharacterized protein</fullName>
    </submittedName>
</protein>
<feature type="non-terminal residue" evidence="1">
    <location>
        <position position="1"/>
    </location>
</feature>
<dbReference type="Pfam" id="PF18758">
    <property type="entry name" value="KDZ"/>
    <property type="match status" value="1"/>
</dbReference>
<reference evidence="1 2" key="1">
    <citation type="submission" date="2014-04" db="EMBL/GenBank/DDBJ databases">
        <title>Evolutionary Origins and Diversification of the Mycorrhizal Mutualists.</title>
        <authorList>
            <consortium name="DOE Joint Genome Institute"/>
            <consortium name="Mycorrhizal Genomics Consortium"/>
            <person name="Kohler A."/>
            <person name="Kuo A."/>
            <person name="Nagy L.G."/>
            <person name="Floudas D."/>
            <person name="Copeland A."/>
            <person name="Barry K.W."/>
            <person name="Cichocki N."/>
            <person name="Veneault-Fourrey C."/>
            <person name="LaButti K."/>
            <person name="Lindquist E.A."/>
            <person name="Lipzen A."/>
            <person name="Lundell T."/>
            <person name="Morin E."/>
            <person name="Murat C."/>
            <person name="Riley R."/>
            <person name="Ohm R."/>
            <person name="Sun H."/>
            <person name="Tunlid A."/>
            <person name="Henrissat B."/>
            <person name="Grigoriev I.V."/>
            <person name="Hibbett D.S."/>
            <person name="Martin F."/>
        </authorList>
    </citation>
    <scope>NUCLEOTIDE SEQUENCE [LARGE SCALE GENOMIC DNA]</scope>
    <source>
        <strain evidence="1 2">Koide BX008</strain>
    </source>
</reference>
<organism evidence="1 2">
    <name type="scientific">Amanita muscaria (strain Koide BX008)</name>
    <dbReference type="NCBI Taxonomy" id="946122"/>
    <lineage>
        <taxon>Eukaryota</taxon>
        <taxon>Fungi</taxon>
        <taxon>Dikarya</taxon>
        <taxon>Basidiomycota</taxon>
        <taxon>Agaricomycotina</taxon>
        <taxon>Agaricomycetes</taxon>
        <taxon>Agaricomycetidae</taxon>
        <taxon>Agaricales</taxon>
        <taxon>Pluteineae</taxon>
        <taxon>Amanitaceae</taxon>
        <taxon>Amanita</taxon>
    </lineage>
</organism>
<dbReference type="STRING" id="946122.A0A0C2WJR9"/>
<dbReference type="OrthoDB" id="3257768at2759"/>